<comment type="caution">
    <text evidence="1">The sequence shown here is derived from an EMBL/GenBank/DDBJ whole genome shotgun (WGS) entry which is preliminary data.</text>
</comment>
<name>M0NJJ5_9EURY</name>
<dbReference type="EMBL" id="AOJF01000054">
    <property type="protein sequence ID" value="EMA58147.1"/>
    <property type="molecule type" value="Genomic_DNA"/>
</dbReference>
<dbReference type="PATRIC" id="fig|1227483.3.peg.2525"/>
<evidence type="ECO:0000313" key="2">
    <source>
        <dbReference type="Proteomes" id="UP000011581"/>
    </source>
</evidence>
<dbReference type="Proteomes" id="UP000011581">
    <property type="component" value="Unassembled WGS sequence"/>
</dbReference>
<gene>
    <name evidence="1" type="ORF">C470_12678</name>
</gene>
<dbReference type="GO" id="GO:0016787">
    <property type="term" value="F:hydrolase activity"/>
    <property type="evidence" value="ECO:0007669"/>
    <property type="project" value="UniProtKB-KW"/>
</dbReference>
<accession>M0NJJ5</accession>
<organism evidence="1 2">
    <name type="scientific">Halorubrum distributum JCM 13561</name>
    <dbReference type="NCBI Taxonomy" id="1227483"/>
    <lineage>
        <taxon>Archaea</taxon>
        <taxon>Methanobacteriati</taxon>
        <taxon>Methanobacteriota</taxon>
        <taxon>Stenosarchaea group</taxon>
        <taxon>Halobacteria</taxon>
        <taxon>Halobacteriales</taxon>
        <taxon>Haloferacaceae</taxon>
        <taxon>Halorubrum</taxon>
        <taxon>Halorubrum distributum group</taxon>
    </lineage>
</organism>
<protein>
    <submittedName>
        <fullName evidence="1">Acetyl-CoA hydrolase</fullName>
    </submittedName>
</protein>
<keyword evidence="1" id="KW-0378">Hydrolase</keyword>
<dbReference type="AlphaFoldDB" id="M0NJJ5"/>
<sequence length="93" mass="10641">MRRVNRHYPLELRALDSGDREVVYFGDLIQDGRFDVFDAGGLEAASESETIEWRDGDYRLTDVFDAGGLEAASESETIEWRDGDYRLTPPPRK</sequence>
<proteinExistence type="predicted"/>
<reference evidence="1 2" key="1">
    <citation type="journal article" date="2014" name="PLoS Genet.">
        <title>Phylogenetically driven sequencing of extremely halophilic archaea reveals strategies for static and dynamic osmo-response.</title>
        <authorList>
            <person name="Becker E.A."/>
            <person name="Seitzer P.M."/>
            <person name="Tritt A."/>
            <person name="Larsen D."/>
            <person name="Krusor M."/>
            <person name="Yao A.I."/>
            <person name="Wu D."/>
            <person name="Madern D."/>
            <person name="Eisen J.A."/>
            <person name="Darling A.E."/>
            <person name="Facciotti M.T."/>
        </authorList>
    </citation>
    <scope>NUCLEOTIDE SEQUENCE [LARGE SCALE GENOMIC DNA]</scope>
    <source>
        <strain evidence="1 2">JCM 13561</strain>
    </source>
</reference>
<evidence type="ECO:0000313" key="1">
    <source>
        <dbReference type="EMBL" id="EMA58147.1"/>
    </source>
</evidence>